<evidence type="ECO:0000256" key="4">
    <source>
        <dbReference type="ARBA" id="ARBA00023136"/>
    </source>
</evidence>
<feature type="transmembrane region" description="Helical" evidence="5">
    <location>
        <begin position="126"/>
        <end position="147"/>
    </location>
</feature>
<evidence type="ECO:0000256" key="5">
    <source>
        <dbReference type="SAM" id="Phobius"/>
    </source>
</evidence>
<accession>A0ABT3CY77</accession>
<evidence type="ECO:0000256" key="3">
    <source>
        <dbReference type="ARBA" id="ARBA00022989"/>
    </source>
</evidence>
<dbReference type="EMBL" id="JAOYOD010000001">
    <property type="protein sequence ID" value="MCV9388509.1"/>
    <property type="molecule type" value="Genomic_DNA"/>
</dbReference>
<feature type="transmembrane region" description="Helical" evidence="5">
    <location>
        <begin position="199"/>
        <end position="223"/>
    </location>
</feature>
<protein>
    <submittedName>
        <fullName evidence="6">UbiA family prenyltransferase</fullName>
    </submittedName>
</protein>
<organism evidence="6 7">
    <name type="scientific">Reichenbachiella ulvae</name>
    <dbReference type="NCBI Taxonomy" id="2980104"/>
    <lineage>
        <taxon>Bacteria</taxon>
        <taxon>Pseudomonadati</taxon>
        <taxon>Bacteroidota</taxon>
        <taxon>Cytophagia</taxon>
        <taxon>Cytophagales</taxon>
        <taxon>Reichenbachiellaceae</taxon>
        <taxon>Reichenbachiella</taxon>
    </lineage>
</organism>
<sequence>MSRSTFLHLRFPFSFFLLPVYLFALAVSGNDGQIEVWLIFFILHFLLYPASNGYNSYFDKDEKSIGGLKNPPKTEKELYWWSIALDALALLLGAYLSWRFVGLLFIYGMVSKAYSHPSVRLKKMPIIGWLAAGIFQGYFTFLTVILGLENMQFGDLLAWQWQIPAILSSMLLMGSYPMTQVYQHEEDAERGDQTISLKLGILGTFHFTGVFFFFSNMGFLAYFYLYFDWMTAAAFQMSLVPVMGYFLYWYLQVRKDPSQADFTHTMRLNLISSLFLNLFFWGVYVFGS</sequence>
<keyword evidence="3 5" id="KW-1133">Transmembrane helix</keyword>
<keyword evidence="7" id="KW-1185">Reference proteome</keyword>
<feature type="transmembrane region" description="Helical" evidence="5">
    <location>
        <begin position="34"/>
        <end position="51"/>
    </location>
</feature>
<feature type="transmembrane region" description="Helical" evidence="5">
    <location>
        <begin position="268"/>
        <end position="287"/>
    </location>
</feature>
<feature type="transmembrane region" description="Helical" evidence="5">
    <location>
        <begin position="229"/>
        <end position="248"/>
    </location>
</feature>
<evidence type="ECO:0000256" key="2">
    <source>
        <dbReference type="ARBA" id="ARBA00022692"/>
    </source>
</evidence>
<keyword evidence="4 5" id="KW-0472">Membrane</keyword>
<keyword evidence="2 5" id="KW-0812">Transmembrane</keyword>
<dbReference type="RefSeq" id="WP_264139379.1">
    <property type="nucleotide sequence ID" value="NZ_JAOYOD010000001.1"/>
</dbReference>
<proteinExistence type="predicted"/>
<dbReference type="Pfam" id="PF01040">
    <property type="entry name" value="UbiA"/>
    <property type="match status" value="1"/>
</dbReference>
<feature type="transmembrane region" description="Helical" evidence="5">
    <location>
        <begin position="78"/>
        <end position="106"/>
    </location>
</feature>
<comment type="subcellular location">
    <subcellularLocation>
        <location evidence="1">Membrane</location>
        <topology evidence="1">Multi-pass membrane protein</topology>
    </subcellularLocation>
</comment>
<evidence type="ECO:0000256" key="1">
    <source>
        <dbReference type="ARBA" id="ARBA00004141"/>
    </source>
</evidence>
<dbReference type="Proteomes" id="UP001300692">
    <property type="component" value="Unassembled WGS sequence"/>
</dbReference>
<evidence type="ECO:0000313" key="6">
    <source>
        <dbReference type="EMBL" id="MCV9388509.1"/>
    </source>
</evidence>
<comment type="caution">
    <text evidence="6">The sequence shown here is derived from an EMBL/GenBank/DDBJ whole genome shotgun (WGS) entry which is preliminary data.</text>
</comment>
<evidence type="ECO:0000313" key="7">
    <source>
        <dbReference type="Proteomes" id="UP001300692"/>
    </source>
</evidence>
<name>A0ABT3CY77_9BACT</name>
<feature type="transmembrane region" description="Helical" evidence="5">
    <location>
        <begin position="6"/>
        <end position="27"/>
    </location>
</feature>
<reference evidence="6 7" key="1">
    <citation type="submission" date="2022-10" db="EMBL/GenBank/DDBJ databases">
        <title>Comparative genomics and taxonomic characterization of three novel marine species of genus Reichenbachiella exhibiting antioxidant and polysaccharide degradation activities.</title>
        <authorList>
            <person name="Muhammad N."/>
            <person name="Lee Y.-J."/>
            <person name="Ko J."/>
            <person name="Kim S.-G."/>
        </authorList>
    </citation>
    <scope>NUCLEOTIDE SEQUENCE [LARGE SCALE GENOMIC DNA]</scope>
    <source>
        <strain evidence="6 7">ABR2-5</strain>
    </source>
</reference>
<dbReference type="InterPro" id="IPR000537">
    <property type="entry name" value="UbiA_prenyltransferase"/>
</dbReference>
<gene>
    <name evidence="6" type="ORF">N7U62_17625</name>
</gene>